<keyword evidence="3 5" id="KW-0342">GTP-binding</keyword>
<dbReference type="PRINTS" id="PR00318">
    <property type="entry name" value="GPROTEINA"/>
</dbReference>
<dbReference type="AlphaFoldDB" id="A0A2R6NJ08"/>
<evidence type="ECO:0000313" key="9">
    <source>
        <dbReference type="Proteomes" id="UP000186601"/>
    </source>
</evidence>
<dbReference type="GO" id="GO:0046872">
    <property type="term" value="F:metal ion binding"/>
    <property type="evidence" value="ECO:0007669"/>
    <property type="project" value="UniProtKB-KW"/>
</dbReference>
<dbReference type="InterPro" id="IPR001019">
    <property type="entry name" value="Gprotein_alpha_su"/>
</dbReference>
<reference evidence="8 9" key="1">
    <citation type="submission" date="2018-02" db="EMBL/GenBank/DDBJ databases">
        <title>Genome sequence of the basidiomycete white-rot fungus Phlebia centrifuga.</title>
        <authorList>
            <person name="Granchi Z."/>
            <person name="Peng M."/>
            <person name="de Vries R.P."/>
            <person name="Hilden K."/>
            <person name="Makela M.R."/>
            <person name="Grigoriev I."/>
            <person name="Riley R."/>
        </authorList>
    </citation>
    <scope>NUCLEOTIDE SEQUENCE [LARGE SCALE GENOMIC DNA]</scope>
    <source>
        <strain evidence="8 9">FBCC195</strain>
    </source>
</reference>
<dbReference type="GO" id="GO:0005834">
    <property type="term" value="C:heterotrimeric G-protein complex"/>
    <property type="evidence" value="ECO:0007669"/>
    <property type="project" value="TreeGrafter"/>
</dbReference>
<keyword evidence="9" id="KW-1185">Reference proteome</keyword>
<gene>
    <name evidence="8" type="ORF">PHLCEN_2v11817</name>
</gene>
<dbReference type="GO" id="GO:0007188">
    <property type="term" value="P:adenylate cyclase-modulating G protein-coupled receptor signaling pathway"/>
    <property type="evidence" value="ECO:0007669"/>
    <property type="project" value="TreeGrafter"/>
</dbReference>
<dbReference type="GO" id="GO:0005525">
    <property type="term" value="F:GTP binding"/>
    <property type="evidence" value="ECO:0007669"/>
    <property type="project" value="UniProtKB-KW"/>
</dbReference>
<feature type="compositionally biased region" description="Basic and acidic residues" evidence="7">
    <location>
        <begin position="24"/>
        <end position="42"/>
    </location>
</feature>
<evidence type="ECO:0000256" key="4">
    <source>
        <dbReference type="ARBA" id="ARBA00023224"/>
    </source>
</evidence>
<dbReference type="OrthoDB" id="5817230at2759"/>
<dbReference type="GO" id="GO:0003924">
    <property type="term" value="F:GTPase activity"/>
    <property type="evidence" value="ECO:0007669"/>
    <property type="project" value="InterPro"/>
</dbReference>
<dbReference type="SMART" id="SM00275">
    <property type="entry name" value="G_alpha"/>
    <property type="match status" value="1"/>
</dbReference>
<evidence type="ECO:0000256" key="7">
    <source>
        <dbReference type="SAM" id="MobiDB-lite"/>
    </source>
</evidence>
<dbReference type="InterPro" id="IPR027417">
    <property type="entry name" value="P-loop_NTPase"/>
</dbReference>
<evidence type="ECO:0000256" key="1">
    <source>
        <dbReference type="ARBA" id="ARBA00022723"/>
    </source>
</evidence>
<feature type="compositionally biased region" description="Basic and acidic residues" evidence="7">
    <location>
        <begin position="221"/>
        <end position="247"/>
    </location>
</feature>
<organism evidence="8 9">
    <name type="scientific">Hermanssonia centrifuga</name>
    <dbReference type="NCBI Taxonomy" id="98765"/>
    <lineage>
        <taxon>Eukaryota</taxon>
        <taxon>Fungi</taxon>
        <taxon>Dikarya</taxon>
        <taxon>Basidiomycota</taxon>
        <taxon>Agaricomycotina</taxon>
        <taxon>Agaricomycetes</taxon>
        <taxon>Polyporales</taxon>
        <taxon>Meruliaceae</taxon>
        <taxon>Hermanssonia</taxon>
    </lineage>
</organism>
<dbReference type="STRING" id="98765.A0A2R6NJ08"/>
<dbReference type="Gene3D" id="1.10.400.10">
    <property type="entry name" value="GI Alpha 1, domain 2-like"/>
    <property type="match status" value="1"/>
</dbReference>
<dbReference type="GO" id="GO:0031683">
    <property type="term" value="F:G-protein beta/gamma-subunit complex binding"/>
    <property type="evidence" value="ECO:0007669"/>
    <property type="project" value="InterPro"/>
</dbReference>
<keyword evidence="1 6" id="KW-0479">Metal-binding</keyword>
<dbReference type="InterPro" id="IPR011025">
    <property type="entry name" value="GproteinA_insert"/>
</dbReference>
<evidence type="ECO:0008006" key="10">
    <source>
        <dbReference type="Google" id="ProtNLM"/>
    </source>
</evidence>
<dbReference type="GO" id="GO:0001664">
    <property type="term" value="F:G protein-coupled receptor binding"/>
    <property type="evidence" value="ECO:0007669"/>
    <property type="project" value="TreeGrafter"/>
</dbReference>
<keyword evidence="2 5" id="KW-0547">Nucleotide-binding</keyword>
<dbReference type="PANTHER" id="PTHR10218">
    <property type="entry name" value="GTP-BINDING PROTEIN ALPHA SUBUNIT"/>
    <property type="match status" value="1"/>
</dbReference>
<feature type="binding site" evidence="5">
    <location>
        <begin position="323"/>
        <end position="329"/>
    </location>
    <ligand>
        <name>GTP</name>
        <dbReference type="ChEBI" id="CHEBI:37565"/>
    </ligand>
</feature>
<dbReference type="Gene3D" id="3.40.50.300">
    <property type="entry name" value="P-loop containing nucleotide triphosphate hydrolases"/>
    <property type="match status" value="2"/>
</dbReference>
<dbReference type="Proteomes" id="UP000186601">
    <property type="component" value="Unassembled WGS sequence"/>
</dbReference>
<proteinExistence type="predicted"/>
<sequence length="497" mass="56535">MRGFAQDSEDPLTRALAPPPNESPNEREQRLRAEAEAQRKSDQIDEVLKAERATLKKRKIMRMLLLGQSESGKSTTLKNMQLTYAPRAWAAERVSWRAVIQLNLIRSVNAILDALEVELSNNVHYQTPIHSRAASPGSPMSDEDDPYELPEVHIPQESKPSLMKLKLRLGPLRQVEIDLKARLGDGTEELTESTLARSSAVMAATPFDAASNPLQSLSTRRSKEVIVRSHQSWKDKEKERKEKDRSSVRPATTGSVDGDRDSATDVLAGCADDLLSLSSDPIVQEIVERKKVLAGLGDSAEYFLGRIQNIAARDYEPSDDDVLRARIRTLGVQEYHLVFEVRHERDPWKEWTVYDVGGSRSMRRAWVPYFSDVQAILFLAPISAFDERLAEDRRINRLQDTYILWESIVKCEILKNCTIILFMNKCDVLQRKLDSGVRINEHLPSFADRTNDYATFTQYLRSKFKDLLSQHSPGRPFYQHMTSAIVRNQDSLYPITV</sequence>
<evidence type="ECO:0000256" key="6">
    <source>
        <dbReference type="PIRSR" id="PIRSR601019-2"/>
    </source>
</evidence>
<dbReference type="EMBL" id="MLYV02001196">
    <property type="protein sequence ID" value="PSR72323.1"/>
    <property type="molecule type" value="Genomic_DNA"/>
</dbReference>
<evidence type="ECO:0000313" key="8">
    <source>
        <dbReference type="EMBL" id="PSR72323.1"/>
    </source>
</evidence>
<feature type="region of interest" description="Disordered" evidence="7">
    <location>
        <begin position="212"/>
        <end position="262"/>
    </location>
</feature>
<accession>A0A2R6NJ08</accession>
<dbReference type="Pfam" id="PF00503">
    <property type="entry name" value="G-alpha"/>
    <property type="match status" value="1"/>
</dbReference>
<name>A0A2R6NJ08_9APHY</name>
<dbReference type="GO" id="GO:0005737">
    <property type="term" value="C:cytoplasm"/>
    <property type="evidence" value="ECO:0007669"/>
    <property type="project" value="TreeGrafter"/>
</dbReference>
<keyword evidence="6" id="KW-0460">Magnesium</keyword>
<dbReference type="SUPFAM" id="SSF47895">
    <property type="entry name" value="Transducin (alpha subunit), insertion domain"/>
    <property type="match status" value="1"/>
</dbReference>
<dbReference type="FunFam" id="3.40.50.300:FF:000692">
    <property type="entry name" value="Guanine nucleotide-binding protein subunit alpha"/>
    <property type="match status" value="1"/>
</dbReference>
<keyword evidence="4" id="KW-0807">Transducer</keyword>
<feature type="binding site" evidence="5">
    <location>
        <position position="484"/>
    </location>
    <ligand>
        <name>GTP</name>
        <dbReference type="ChEBI" id="CHEBI:37565"/>
    </ligand>
</feature>
<feature type="binding site" evidence="5">
    <location>
        <begin position="298"/>
        <end position="299"/>
    </location>
    <ligand>
        <name>GTP</name>
        <dbReference type="ChEBI" id="CHEBI:37565"/>
    </ligand>
</feature>
<dbReference type="PANTHER" id="PTHR10218:SF360">
    <property type="entry name" value="GUANINE NUCLEOTIDE-BINDING PROTEIN SUBUNIT ALPHA HOMOLOG"/>
    <property type="match status" value="1"/>
</dbReference>
<evidence type="ECO:0000256" key="5">
    <source>
        <dbReference type="PIRSR" id="PIRSR601019-1"/>
    </source>
</evidence>
<feature type="binding site" evidence="6">
    <location>
        <position position="329"/>
    </location>
    <ligand>
        <name>Mg(2+)</name>
        <dbReference type="ChEBI" id="CHEBI:18420"/>
    </ligand>
</feature>
<feature type="binding site" evidence="5">
    <location>
        <begin position="424"/>
        <end position="427"/>
    </location>
    <ligand>
        <name>GTP</name>
        <dbReference type="ChEBI" id="CHEBI:37565"/>
    </ligand>
</feature>
<protein>
    <recommendedName>
        <fullName evidence="10">G-alpha-domain-containing protein</fullName>
    </recommendedName>
</protein>
<dbReference type="PROSITE" id="PS51882">
    <property type="entry name" value="G_ALPHA"/>
    <property type="match status" value="1"/>
</dbReference>
<evidence type="ECO:0000256" key="3">
    <source>
        <dbReference type="ARBA" id="ARBA00023134"/>
    </source>
</evidence>
<feature type="region of interest" description="Disordered" evidence="7">
    <location>
        <begin position="1"/>
        <end position="42"/>
    </location>
</feature>
<dbReference type="SUPFAM" id="SSF52540">
    <property type="entry name" value="P-loop containing nucleoside triphosphate hydrolases"/>
    <property type="match status" value="1"/>
</dbReference>
<comment type="caution">
    <text evidence="8">The sequence shown here is derived from an EMBL/GenBank/DDBJ whole genome shotgun (WGS) entry which is preliminary data.</text>
</comment>
<evidence type="ECO:0000256" key="2">
    <source>
        <dbReference type="ARBA" id="ARBA00022741"/>
    </source>
</evidence>